<protein>
    <submittedName>
        <fullName evidence="1">M55 family metallopeptidase</fullName>
    </submittedName>
</protein>
<dbReference type="RefSeq" id="WP_191964383.1">
    <property type="nucleotide sequence ID" value="NZ_JBHTIU010000039.1"/>
</dbReference>
<dbReference type="InterPro" id="IPR027476">
    <property type="entry name" value="DppA_N"/>
</dbReference>
<dbReference type="InterPro" id="IPR007035">
    <property type="entry name" value="Peptidase_M55"/>
</dbReference>
<keyword evidence="2" id="KW-1185">Reference proteome</keyword>
<gene>
    <name evidence="1" type="ORF">ACFQ03_12220</name>
</gene>
<comment type="caution">
    <text evidence="1">The sequence shown here is derived from an EMBL/GenBank/DDBJ whole genome shotgun (WGS) entry which is preliminary data.</text>
</comment>
<reference evidence="2" key="1">
    <citation type="journal article" date="2019" name="Int. J. Syst. Evol. Microbiol.">
        <title>The Global Catalogue of Microorganisms (GCM) 10K type strain sequencing project: providing services to taxonomists for standard genome sequencing and annotation.</title>
        <authorList>
            <consortium name="The Broad Institute Genomics Platform"/>
            <consortium name="The Broad Institute Genome Sequencing Center for Infectious Disease"/>
            <person name="Wu L."/>
            <person name="Ma J."/>
        </authorList>
    </citation>
    <scope>NUCLEOTIDE SEQUENCE [LARGE SCALE GENOMIC DNA]</scope>
    <source>
        <strain evidence="2">CCUG 57263</strain>
    </source>
</reference>
<dbReference type="Gene3D" id="3.40.50.10780">
    <property type="entry name" value="Dipeptide transport protein"/>
    <property type="match status" value="1"/>
</dbReference>
<sequence>MKVYILTDMEGISLAYHWDHVKEGTPYYRNYQNILTNEVNAAVEGALAAGASTVIVNDGHGGGSDYNLLWEKLHSSAILEKPGSSTNILTSLDESFHALLLVGYHAMEGTPLAVMPHTQSHVKWKSYEICGQVYGEIGQMALIAGDYGVPVAYISGDLAAVQEARQLLGPDLPNTVVKWGHPNGKVRSLHPEQSARQIRADVERALQFKDRKPFYFPGPYEITVRLKEPQFADEYVSKDIRRVDEVIISKTVNSAQYILDL</sequence>
<dbReference type="EMBL" id="JBHTIU010000039">
    <property type="protein sequence ID" value="MFD0869918.1"/>
    <property type="molecule type" value="Genomic_DNA"/>
</dbReference>
<accession>A0ABW3D8W2</accession>
<evidence type="ECO:0000313" key="2">
    <source>
        <dbReference type="Proteomes" id="UP001597120"/>
    </source>
</evidence>
<dbReference type="Pfam" id="PF04951">
    <property type="entry name" value="Peptidase_M55"/>
    <property type="match status" value="1"/>
</dbReference>
<dbReference type="InterPro" id="IPR036177">
    <property type="entry name" value="Peptidase_M55_sf"/>
</dbReference>
<evidence type="ECO:0000313" key="1">
    <source>
        <dbReference type="EMBL" id="MFD0869918.1"/>
    </source>
</evidence>
<organism evidence="1 2">
    <name type="scientific">Paenibacillus residui</name>
    <dbReference type="NCBI Taxonomy" id="629724"/>
    <lineage>
        <taxon>Bacteria</taxon>
        <taxon>Bacillati</taxon>
        <taxon>Bacillota</taxon>
        <taxon>Bacilli</taxon>
        <taxon>Bacillales</taxon>
        <taxon>Paenibacillaceae</taxon>
        <taxon>Paenibacillus</taxon>
    </lineage>
</organism>
<dbReference type="Proteomes" id="UP001597120">
    <property type="component" value="Unassembled WGS sequence"/>
</dbReference>
<name>A0ABW3D8W2_9BACL</name>
<dbReference type="SUPFAM" id="SSF63992">
    <property type="entry name" value="Dipeptide transport protein"/>
    <property type="match status" value="1"/>
</dbReference>
<dbReference type="Gene3D" id="3.30.1360.130">
    <property type="entry name" value="Dipeptide transport protein"/>
    <property type="match status" value="1"/>
</dbReference>
<proteinExistence type="predicted"/>